<dbReference type="CDD" id="cd03354">
    <property type="entry name" value="LbH_SAT"/>
    <property type="match status" value="1"/>
</dbReference>
<evidence type="ECO:0000256" key="3">
    <source>
        <dbReference type="ARBA" id="ARBA00023315"/>
    </source>
</evidence>
<dbReference type="PANTHER" id="PTHR42811">
    <property type="entry name" value="SERINE ACETYLTRANSFERASE"/>
    <property type="match status" value="1"/>
</dbReference>
<sequence length="149" mass="16129">MRLTYSHYFMRRGSFIGLGSQMETTPCFPHGVQGIFISEKARIGKDAVIFQQVTIGSNSLKNSAGYGAPVLGNNVYIGAGAKIIGRVTIGNNCRIGANAVVYQDMPDNSVAVCAPTRILQKENLDNTHVTVLGGIEYYYEDGRLHTAAK</sequence>
<dbReference type="AlphaFoldDB" id="A0A926ESG6"/>
<dbReference type="Gene3D" id="2.160.10.10">
    <property type="entry name" value="Hexapeptide repeat proteins"/>
    <property type="match status" value="1"/>
</dbReference>
<dbReference type="EMBL" id="JACRTD010000006">
    <property type="protein sequence ID" value="MBC8585787.1"/>
    <property type="molecule type" value="Genomic_DNA"/>
</dbReference>
<protein>
    <submittedName>
        <fullName evidence="4">Serine acetyltransferase</fullName>
    </submittedName>
</protein>
<dbReference type="InterPro" id="IPR011004">
    <property type="entry name" value="Trimer_LpxA-like_sf"/>
</dbReference>
<dbReference type="Proteomes" id="UP000623678">
    <property type="component" value="Unassembled WGS sequence"/>
</dbReference>
<accession>A0A926ESG6</accession>
<evidence type="ECO:0000313" key="4">
    <source>
        <dbReference type="EMBL" id="MBC8585787.1"/>
    </source>
</evidence>
<keyword evidence="2" id="KW-0808">Transferase</keyword>
<dbReference type="InterPro" id="IPR001451">
    <property type="entry name" value="Hexapep"/>
</dbReference>
<keyword evidence="3" id="KW-0012">Acyltransferase</keyword>
<evidence type="ECO:0000256" key="1">
    <source>
        <dbReference type="ARBA" id="ARBA00007274"/>
    </source>
</evidence>
<dbReference type="GO" id="GO:0016746">
    <property type="term" value="F:acyltransferase activity"/>
    <property type="evidence" value="ECO:0007669"/>
    <property type="project" value="UniProtKB-KW"/>
</dbReference>
<comment type="caution">
    <text evidence="4">The sequence shown here is derived from an EMBL/GenBank/DDBJ whole genome shotgun (WGS) entry which is preliminary data.</text>
</comment>
<dbReference type="Pfam" id="PF00132">
    <property type="entry name" value="Hexapep"/>
    <property type="match status" value="1"/>
</dbReference>
<organism evidence="4 5">
    <name type="scientific">Youxingia wuxianensis</name>
    <dbReference type="NCBI Taxonomy" id="2763678"/>
    <lineage>
        <taxon>Bacteria</taxon>
        <taxon>Bacillati</taxon>
        <taxon>Bacillota</taxon>
        <taxon>Clostridia</taxon>
        <taxon>Eubacteriales</taxon>
        <taxon>Oscillospiraceae</taxon>
        <taxon>Youxingia</taxon>
    </lineage>
</organism>
<dbReference type="SUPFAM" id="SSF51161">
    <property type="entry name" value="Trimeric LpxA-like enzymes"/>
    <property type="match status" value="1"/>
</dbReference>
<evidence type="ECO:0000256" key="2">
    <source>
        <dbReference type="ARBA" id="ARBA00022679"/>
    </source>
</evidence>
<comment type="similarity">
    <text evidence="1">Belongs to the transferase hexapeptide repeat family.</text>
</comment>
<name>A0A926ESG6_9FIRM</name>
<dbReference type="InterPro" id="IPR045304">
    <property type="entry name" value="LbH_SAT"/>
</dbReference>
<proteinExistence type="inferred from homology"/>
<reference evidence="4" key="1">
    <citation type="submission" date="2020-08" db="EMBL/GenBank/DDBJ databases">
        <title>Genome public.</title>
        <authorList>
            <person name="Liu C."/>
            <person name="Sun Q."/>
        </authorList>
    </citation>
    <scope>NUCLEOTIDE SEQUENCE</scope>
    <source>
        <strain evidence="4">NSJ-64</strain>
    </source>
</reference>
<keyword evidence="5" id="KW-1185">Reference proteome</keyword>
<evidence type="ECO:0000313" key="5">
    <source>
        <dbReference type="Proteomes" id="UP000623678"/>
    </source>
</evidence>
<gene>
    <name evidence="4" type="ORF">H8705_09335</name>
</gene>